<dbReference type="GeneID" id="70242233"/>
<dbReference type="EMBL" id="JAJTJA010000011">
    <property type="protein sequence ID" value="KAH8691938.1"/>
    <property type="molecule type" value="Genomic_DNA"/>
</dbReference>
<proteinExistence type="predicted"/>
<dbReference type="RefSeq" id="XP_046067935.1">
    <property type="nucleotide sequence ID" value="XM_046211946.1"/>
</dbReference>
<reference evidence="1" key="1">
    <citation type="submission" date="2021-12" db="EMBL/GenBank/DDBJ databases">
        <title>Convergent genome expansion in fungi linked to evolution of root-endophyte symbiosis.</title>
        <authorList>
            <consortium name="DOE Joint Genome Institute"/>
            <person name="Ke Y.-H."/>
            <person name="Bonito G."/>
            <person name="Liao H.-L."/>
            <person name="Looney B."/>
            <person name="Rojas-Flechas A."/>
            <person name="Nash J."/>
            <person name="Hameed K."/>
            <person name="Schadt C."/>
            <person name="Martin F."/>
            <person name="Crous P.W."/>
            <person name="Miettinen O."/>
            <person name="Magnuson J.K."/>
            <person name="Labbe J."/>
            <person name="Jacobson D."/>
            <person name="Doktycz M.J."/>
            <person name="Veneault-Fourrey C."/>
            <person name="Kuo A."/>
            <person name="Mondo S."/>
            <person name="Calhoun S."/>
            <person name="Riley R."/>
            <person name="Ohm R."/>
            <person name="LaButti K."/>
            <person name="Andreopoulos B."/>
            <person name="Pangilinan J."/>
            <person name="Nolan M."/>
            <person name="Tritt A."/>
            <person name="Clum A."/>
            <person name="Lipzen A."/>
            <person name="Daum C."/>
            <person name="Barry K."/>
            <person name="Grigoriev I.V."/>
            <person name="Vilgalys R."/>
        </authorList>
    </citation>
    <scope>NUCLEOTIDE SEQUENCE</scope>
    <source>
        <strain evidence="1">PMI_201</strain>
    </source>
</reference>
<accession>A0AAD4KGN3</accession>
<evidence type="ECO:0000313" key="2">
    <source>
        <dbReference type="Proteomes" id="UP001201262"/>
    </source>
</evidence>
<keyword evidence="2" id="KW-1185">Reference proteome</keyword>
<name>A0AAD4KGN3_9EURO</name>
<dbReference type="Proteomes" id="UP001201262">
    <property type="component" value="Unassembled WGS sequence"/>
</dbReference>
<organism evidence="1 2">
    <name type="scientific">Talaromyces proteolyticus</name>
    <dbReference type="NCBI Taxonomy" id="1131652"/>
    <lineage>
        <taxon>Eukaryota</taxon>
        <taxon>Fungi</taxon>
        <taxon>Dikarya</taxon>
        <taxon>Ascomycota</taxon>
        <taxon>Pezizomycotina</taxon>
        <taxon>Eurotiomycetes</taxon>
        <taxon>Eurotiomycetidae</taxon>
        <taxon>Eurotiales</taxon>
        <taxon>Trichocomaceae</taxon>
        <taxon>Talaromyces</taxon>
        <taxon>Talaromyces sect. Bacilispori</taxon>
    </lineage>
</organism>
<dbReference type="AlphaFoldDB" id="A0AAD4KGN3"/>
<gene>
    <name evidence="1" type="ORF">BGW36DRAFT_304224</name>
</gene>
<feature type="non-terminal residue" evidence="1">
    <location>
        <position position="94"/>
    </location>
</feature>
<evidence type="ECO:0000313" key="1">
    <source>
        <dbReference type="EMBL" id="KAH8691938.1"/>
    </source>
</evidence>
<protein>
    <submittedName>
        <fullName evidence="1">Uncharacterized protein</fullName>
    </submittedName>
</protein>
<sequence>LYKASVKELAETGTIKVGSSIADIKDTIVQRIKKYLQRANHPRYTGSGSQSSTSLGVRMQYSRQSIATIQRVDSDTSKPVNKQSYVDAHQIAIF</sequence>
<comment type="caution">
    <text evidence="1">The sequence shown here is derived from an EMBL/GenBank/DDBJ whole genome shotgun (WGS) entry which is preliminary data.</text>
</comment>